<organism evidence="1 2">
    <name type="scientific">Hafnia phage Pocis76</name>
    <dbReference type="NCBI Taxonomy" id="2831174"/>
    <lineage>
        <taxon>Viruses</taxon>
        <taxon>Duplodnaviria</taxon>
        <taxon>Heunggongvirae</taxon>
        <taxon>Uroviricota</taxon>
        <taxon>Caudoviricetes</taxon>
        <taxon>Drexlerviridae</taxon>
        <taxon>Tempevirinae</taxon>
        <taxon>Pocisvirus</taxon>
        <taxon>Pocisvirus pocis76</taxon>
    </lineage>
</organism>
<proteinExistence type="predicted"/>
<keyword evidence="2" id="KW-1185">Reference proteome</keyword>
<reference evidence="1" key="1">
    <citation type="submission" date="2021-03" db="EMBL/GenBank/DDBJ databases">
        <title>Complete genome sequence of Hafnia phage Pocis76.</title>
        <authorList>
            <person name="Dislers A."/>
            <person name="Zrelovs N."/>
            <person name="Kazaks A."/>
        </authorList>
    </citation>
    <scope>NUCLEOTIDE SEQUENCE</scope>
</reference>
<sequence>MTRDEERFLSCLKKSKSKIIKQRFTYCLHYYFTDVVQTGWVSQTIDGLIESGVISLEYVDDKLYRVARIAKT</sequence>
<name>A0A8E7KYW5_9CAUD</name>
<accession>A0A8E7KYW5</accession>
<dbReference type="EMBL" id="MW689258">
    <property type="protein sequence ID" value="QVW27780.1"/>
    <property type="molecule type" value="Genomic_DNA"/>
</dbReference>
<evidence type="ECO:0000313" key="1">
    <source>
        <dbReference type="EMBL" id="QVW27780.1"/>
    </source>
</evidence>
<evidence type="ECO:0000313" key="2">
    <source>
        <dbReference type="Proteomes" id="UP000678489"/>
    </source>
</evidence>
<dbReference type="Proteomes" id="UP000678489">
    <property type="component" value="Segment"/>
</dbReference>
<protein>
    <submittedName>
        <fullName evidence="1">Uncharacterized protein</fullName>
    </submittedName>
</protein>